<dbReference type="SUPFAM" id="SSF46689">
    <property type="entry name" value="Homeodomain-like"/>
    <property type="match status" value="1"/>
</dbReference>
<dbReference type="Proteomes" id="UP000291343">
    <property type="component" value="Unassembled WGS sequence"/>
</dbReference>
<dbReference type="GO" id="GO:0070187">
    <property type="term" value="C:shelterin complex"/>
    <property type="evidence" value="ECO:0007669"/>
    <property type="project" value="TreeGrafter"/>
</dbReference>
<sequence length="325" mass="37340">MSSTNANDEEVQPVGAGEKLLSDDEYIDSNEEQRASSSSSSDCEENVSCHSNSNFNLRNVSPFLFRNGNLEPLTFVLMLHDYSLESKAKDMILKGGGIVYSSNKEMDLYSIVLVKDDSLFRAHAGPVFKFQYLIKCIVKNKIVNINRYLKTYNNAPPLYKFDFMKVVYFKSTSWNEVPDHIMMNKKLVVNKGKENVKGSVVGECSKLIDTVDDVTVIDSSDESIEVLESPTPVNRTDKVIIKVNKHTRMPYSNDEDAKIVKYIVCKKAYDSVKGTIIWKNMERGNICPHRTWQSMKEHFLKKVLYQINYFNFLSDDQKRQFRKLL</sequence>
<keyword evidence="5" id="KW-0010">Activator</keyword>
<dbReference type="GO" id="GO:0010833">
    <property type="term" value="P:telomere maintenance via telomere lengthening"/>
    <property type="evidence" value="ECO:0007669"/>
    <property type="project" value="UniProtKB-UniRule"/>
</dbReference>
<comment type="subunit">
    <text evidence="5">Homodimer.</text>
</comment>
<evidence type="ECO:0000256" key="4">
    <source>
        <dbReference type="ARBA" id="ARBA00023242"/>
    </source>
</evidence>
<dbReference type="InterPro" id="IPR015010">
    <property type="entry name" value="TERF2IP_Myb"/>
</dbReference>
<evidence type="ECO:0000256" key="2">
    <source>
        <dbReference type="ARBA" id="ARBA00022454"/>
    </source>
</evidence>
<comment type="function">
    <text evidence="5">Acts both as a regulator of telomere function and as a transcription regulator. Involved in the regulation of telomere length and protection as a component of the shelterin complex (telosome). Does not bind DNA directly: recruited to telomeric double-stranded 5'-TTAGGG-3' repeats via its interaction with terf2. Independently of its function in telomeres, also acts as a transcription regulator: recruited to extratelomeric 5'-TTAGGG-3' sites via its association with terf2 or other factors, and regulates gene expression.</text>
</comment>
<reference evidence="8 9" key="1">
    <citation type="journal article" date="2017" name="Gigascience">
        <title>Genome sequence of the small brown planthopper, Laodelphax striatellus.</title>
        <authorList>
            <person name="Zhu J."/>
            <person name="Jiang F."/>
            <person name="Wang X."/>
            <person name="Yang P."/>
            <person name="Bao Y."/>
            <person name="Zhao W."/>
            <person name="Wang W."/>
            <person name="Lu H."/>
            <person name="Wang Q."/>
            <person name="Cui N."/>
            <person name="Li J."/>
            <person name="Chen X."/>
            <person name="Luo L."/>
            <person name="Yu J."/>
            <person name="Kang L."/>
            <person name="Cui F."/>
        </authorList>
    </citation>
    <scope>NUCLEOTIDE SEQUENCE [LARGE SCALE GENOMIC DNA]</scope>
    <source>
        <strain evidence="8">Lst14</strain>
    </source>
</reference>
<accession>A0A482WKV3</accession>
<feature type="domain" description="TERF2-interacting telomeric protein 1 Myb" evidence="7">
    <location>
        <begin position="251"/>
        <end position="304"/>
    </location>
</feature>
<keyword evidence="5" id="KW-0805">Transcription regulation</keyword>
<keyword evidence="5" id="KW-0804">Transcription</keyword>
<keyword evidence="4 5" id="KW-0539">Nucleus</keyword>
<keyword evidence="2 5" id="KW-0158">Chromosome</keyword>
<dbReference type="OrthoDB" id="10257855at2759"/>
<evidence type="ECO:0000313" key="8">
    <source>
        <dbReference type="EMBL" id="RZF34167.1"/>
    </source>
</evidence>
<evidence type="ECO:0000256" key="1">
    <source>
        <dbReference type="ARBA" id="ARBA00010467"/>
    </source>
</evidence>
<organism evidence="8 9">
    <name type="scientific">Laodelphax striatellus</name>
    <name type="common">Small brown planthopper</name>
    <name type="synonym">Delphax striatella</name>
    <dbReference type="NCBI Taxonomy" id="195883"/>
    <lineage>
        <taxon>Eukaryota</taxon>
        <taxon>Metazoa</taxon>
        <taxon>Ecdysozoa</taxon>
        <taxon>Arthropoda</taxon>
        <taxon>Hexapoda</taxon>
        <taxon>Insecta</taxon>
        <taxon>Pterygota</taxon>
        <taxon>Neoptera</taxon>
        <taxon>Paraneoptera</taxon>
        <taxon>Hemiptera</taxon>
        <taxon>Auchenorrhyncha</taxon>
        <taxon>Fulgoroidea</taxon>
        <taxon>Delphacidae</taxon>
        <taxon>Criomorphinae</taxon>
        <taxon>Laodelphax</taxon>
    </lineage>
</organism>
<evidence type="ECO:0000256" key="3">
    <source>
        <dbReference type="ARBA" id="ARBA00022895"/>
    </source>
</evidence>
<dbReference type="AlphaFoldDB" id="A0A482WKV3"/>
<evidence type="ECO:0000256" key="6">
    <source>
        <dbReference type="SAM" id="MobiDB-lite"/>
    </source>
</evidence>
<dbReference type="PANTHER" id="PTHR16466">
    <property type="entry name" value="TELOMERE REPEAT-BINDING FACTOR 2-INTERACTING PROTEIN 1"/>
    <property type="match status" value="1"/>
</dbReference>
<proteinExistence type="inferred from homology"/>
<dbReference type="PANTHER" id="PTHR16466:SF6">
    <property type="entry name" value="TELOMERIC REPEAT-BINDING FACTOR 2-INTERACTING PROTEIN 1"/>
    <property type="match status" value="1"/>
</dbReference>
<dbReference type="GO" id="GO:0006355">
    <property type="term" value="P:regulation of DNA-templated transcription"/>
    <property type="evidence" value="ECO:0007669"/>
    <property type="project" value="UniProtKB-UniRule"/>
</dbReference>
<dbReference type="STRING" id="195883.A0A482WKV3"/>
<feature type="region of interest" description="Disordered" evidence="6">
    <location>
        <begin position="1"/>
        <end position="45"/>
    </location>
</feature>
<dbReference type="InParanoid" id="A0A482WKV3"/>
<dbReference type="EMBL" id="QKKF02032524">
    <property type="protein sequence ID" value="RZF34167.1"/>
    <property type="molecule type" value="Genomic_DNA"/>
</dbReference>
<comment type="similarity">
    <text evidence="1 5">Belongs to the RAP1 family.</text>
</comment>
<dbReference type="GO" id="GO:0042162">
    <property type="term" value="F:telomeric DNA binding"/>
    <property type="evidence" value="ECO:0007669"/>
    <property type="project" value="TreeGrafter"/>
</dbReference>
<dbReference type="GO" id="GO:0031848">
    <property type="term" value="P:protection from non-homologous end joining at telomere"/>
    <property type="evidence" value="ECO:0007669"/>
    <property type="project" value="TreeGrafter"/>
</dbReference>
<dbReference type="InterPro" id="IPR009057">
    <property type="entry name" value="Homeodomain-like_sf"/>
</dbReference>
<dbReference type="Gene3D" id="1.10.10.60">
    <property type="entry name" value="Homeodomain-like"/>
    <property type="match status" value="1"/>
</dbReference>
<evidence type="ECO:0000256" key="5">
    <source>
        <dbReference type="RuleBase" id="RU367107"/>
    </source>
</evidence>
<dbReference type="InterPro" id="IPR039595">
    <property type="entry name" value="TE2IP/Rap1"/>
</dbReference>
<comment type="subcellular location">
    <subcellularLocation>
        <location evidence="5">Nucleus</location>
    </subcellularLocation>
    <subcellularLocation>
        <location evidence="5">Chromosome</location>
        <location evidence="5">Telomere</location>
    </subcellularLocation>
</comment>
<dbReference type="CDD" id="cd11655">
    <property type="entry name" value="rap1_myb-like"/>
    <property type="match status" value="1"/>
</dbReference>
<evidence type="ECO:0000259" key="7">
    <source>
        <dbReference type="Pfam" id="PF08914"/>
    </source>
</evidence>
<dbReference type="SMR" id="A0A482WKV3"/>
<keyword evidence="3 5" id="KW-0779">Telomere</keyword>
<dbReference type="Pfam" id="PF08914">
    <property type="entry name" value="Myb_Rap1"/>
    <property type="match status" value="1"/>
</dbReference>
<evidence type="ECO:0000313" key="9">
    <source>
        <dbReference type="Proteomes" id="UP000291343"/>
    </source>
</evidence>
<protein>
    <recommendedName>
        <fullName evidence="5">Telomeric repeat-binding factor 2-interacting protein 1</fullName>
        <shortName evidence="5">TERF2-interacting telomeric protein 1</shortName>
    </recommendedName>
    <alternativeName>
        <fullName evidence="5">Repressor/activator protein 1 homolog</fullName>
    </alternativeName>
</protein>
<gene>
    <name evidence="8" type="ORF">LSTR_LSTR003577</name>
</gene>
<comment type="caution">
    <text evidence="8">The sequence shown here is derived from an EMBL/GenBank/DDBJ whole genome shotgun (WGS) entry which is preliminary data.</text>
</comment>
<name>A0A482WKV3_LAOST</name>
<keyword evidence="9" id="KW-1185">Reference proteome</keyword>